<accession>A0ABV2XAV0</accession>
<dbReference type="InterPro" id="IPR029062">
    <property type="entry name" value="Class_I_gatase-like"/>
</dbReference>
<proteinExistence type="predicted"/>
<sequence length="101" mass="10992">MRALRADARPDERVVRDGKILTAAGVSAGIDLALWLVGEVFGVERAQTVRLAATAQQARTVLEPGDFGEFARLSAAVPQLAWRSAIRRVRERGRGLKRPAT</sequence>
<evidence type="ECO:0008006" key="3">
    <source>
        <dbReference type="Google" id="ProtNLM"/>
    </source>
</evidence>
<keyword evidence="2" id="KW-1185">Reference proteome</keyword>
<evidence type="ECO:0000313" key="1">
    <source>
        <dbReference type="EMBL" id="MEU2123014.1"/>
    </source>
</evidence>
<dbReference type="PANTHER" id="PTHR43130">
    <property type="entry name" value="ARAC-FAMILY TRANSCRIPTIONAL REGULATOR"/>
    <property type="match status" value="1"/>
</dbReference>
<dbReference type="InterPro" id="IPR052158">
    <property type="entry name" value="INH-QAR"/>
</dbReference>
<reference evidence="1 2" key="1">
    <citation type="submission" date="2024-06" db="EMBL/GenBank/DDBJ databases">
        <title>The Natural Products Discovery Center: Release of the First 8490 Sequenced Strains for Exploring Actinobacteria Biosynthetic Diversity.</title>
        <authorList>
            <person name="Kalkreuter E."/>
            <person name="Kautsar S.A."/>
            <person name="Yang D."/>
            <person name="Bader C.D."/>
            <person name="Teijaro C.N."/>
            <person name="Fluegel L."/>
            <person name="Davis C.M."/>
            <person name="Simpson J.R."/>
            <person name="Lauterbach L."/>
            <person name="Steele A.D."/>
            <person name="Gui C."/>
            <person name="Meng S."/>
            <person name="Li G."/>
            <person name="Viehrig K."/>
            <person name="Ye F."/>
            <person name="Su P."/>
            <person name="Kiefer A.F."/>
            <person name="Nichols A."/>
            <person name="Cepeda A.J."/>
            <person name="Yan W."/>
            <person name="Fan B."/>
            <person name="Jiang Y."/>
            <person name="Adhikari A."/>
            <person name="Zheng C.-J."/>
            <person name="Schuster L."/>
            <person name="Cowan T.M."/>
            <person name="Smanski M.J."/>
            <person name="Chevrette M.G."/>
            <person name="De Carvalho L.P.S."/>
            <person name="Shen B."/>
        </authorList>
    </citation>
    <scope>NUCLEOTIDE SEQUENCE [LARGE SCALE GENOMIC DNA]</scope>
    <source>
        <strain evidence="1 2">NPDC019434</strain>
    </source>
</reference>
<dbReference type="Proteomes" id="UP001550535">
    <property type="component" value="Unassembled WGS sequence"/>
</dbReference>
<evidence type="ECO:0000313" key="2">
    <source>
        <dbReference type="Proteomes" id="UP001550535"/>
    </source>
</evidence>
<dbReference type="EMBL" id="JBEYBR010000032">
    <property type="protein sequence ID" value="MEU2123014.1"/>
    <property type="molecule type" value="Genomic_DNA"/>
</dbReference>
<protein>
    <recommendedName>
        <fullName evidence="3">DJ-1/PfpI domain-containing protein</fullName>
    </recommendedName>
</protein>
<name>A0ABV2XAV0_9NOCA</name>
<gene>
    <name evidence="1" type="ORF">ABZ507_14470</name>
</gene>
<dbReference type="PANTHER" id="PTHR43130:SF3">
    <property type="entry name" value="HTH-TYPE TRANSCRIPTIONAL REGULATOR RV1931C"/>
    <property type="match status" value="1"/>
</dbReference>
<organism evidence="1 2">
    <name type="scientific">Nocardia niwae</name>
    <dbReference type="NCBI Taxonomy" id="626084"/>
    <lineage>
        <taxon>Bacteria</taxon>
        <taxon>Bacillati</taxon>
        <taxon>Actinomycetota</taxon>
        <taxon>Actinomycetes</taxon>
        <taxon>Mycobacteriales</taxon>
        <taxon>Nocardiaceae</taxon>
        <taxon>Nocardia</taxon>
    </lineage>
</organism>
<comment type="caution">
    <text evidence="1">The sequence shown here is derived from an EMBL/GenBank/DDBJ whole genome shotgun (WGS) entry which is preliminary data.</text>
</comment>
<dbReference type="SUPFAM" id="SSF52317">
    <property type="entry name" value="Class I glutamine amidotransferase-like"/>
    <property type="match status" value="1"/>
</dbReference>
<dbReference type="RefSeq" id="WP_063024186.1">
    <property type="nucleotide sequence ID" value="NZ_JBEYBM010000021.1"/>
</dbReference>
<dbReference type="Gene3D" id="3.40.50.880">
    <property type="match status" value="1"/>
</dbReference>